<protein>
    <submittedName>
        <fullName evidence="2">DUF4231 domain-containing protein</fullName>
    </submittedName>
</protein>
<keyword evidence="1" id="KW-1133">Transmembrane helix</keyword>
<dbReference type="AlphaFoldDB" id="A0ABD7SGV5"/>
<organism evidence="2 3">
    <name type="scientific">Vibrio cholerae</name>
    <dbReference type="NCBI Taxonomy" id="666"/>
    <lineage>
        <taxon>Bacteria</taxon>
        <taxon>Pseudomonadati</taxon>
        <taxon>Pseudomonadota</taxon>
        <taxon>Gammaproteobacteria</taxon>
        <taxon>Vibrionales</taxon>
        <taxon>Vibrionaceae</taxon>
        <taxon>Vibrio</taxon>
    </lineage>
</organism>
<dbReference type="NCBIfam" id="NF033634">
    <property type="entry name" value="SLATT_1"/>
    <property type="match status" value="1"/>
</dbReference>
<dbReference type="Pfam" id="PF14015">
    <property type="entry name" value="DUF4231"/>
    <property type="match status" value="1"/>
</dbReference>
<gene>
    <name evidence="2" type="ORF">FXF03_19595</name>
</gene>
<reference evidence="2 3" key="1">
    <citation type="submission" date="2019-06" db="EMBL/GenBank/DDBJ databases">
        <title>Vibrio cholerae phylogeny based on whole-genome sequencing reveals genetic diversity and population strucutre.</title>
        <authorList>
            <person name="Zhiqiu Y."/>
            <person name="Bin L."/>
            <person name="Lingyan J."/>
        </authorList>
    </citation>
    <scope>NUCLEOTIDE SEQUENCE [LARGE SCALE GENOMIC DNA]</scope>
    <source>
        <strain evidence="2 3">N2814</strain>
    </source>
</reference>
<sequence>MSAREYSSEQVEHFKKKADHNKQESLWCFRIIMLGTLSAPLLVGLGEGVFYAKVLPSILSVIAAFCTAWLQLRKPQELWSIYRNAQRQIEAQITHFDFNVADYTGLDESKASELLALTVSNLVLETNSRWTKHVPNPSNLKLESN</sequence>
<dbReference type="RefSeq" id="WP_148522375.1">
    <property type="nucleotide sequence ID" value="NZ_VSIJ01000037.1"/>
</dbReference>
<name>A0ABD7SGV5_VIBCL</name>
<evidence type="ECO:0000313" key="3">
    <source>
        <dbReference type="Proteomes" id="UP000323819"/>
    </source>
</evidence>
<dbReference type="EMBL" id="VSIJ01000037">
    <property type="protein sequence ID" value="TXX63881.1"/>
    <property type="molecule type" value="Genomic_DNA"/>
</dbReference>
<keyword evidence="1" id="KW-0472">Membrane</keyword>
<evidence type="ECO:0000313" key="2">
    <source>
        <dbReference type="EMBL" id="TXX63881.1"/>
    </source>
</evidence>
<feature type="transmembrane region" description="Helical" evidence="1">
    <location>
        <begin position="49"/>
        <end position="70"/>
    </location>
</feature>
<feature type="transmembrane region" description="Helical" evidence="1">
    <location>
        <begin position="25"/>
        <end position="43"/>
    </location>
</feature>
<evidence type="ECO:0000256" key="1">
    <source>
        <dbReference type="SAM" id="Phobius"/>
    </source>
</evidence>
<keyword evidence="1" id="KW-0812">Transmembrane</keyword>
<dbReference type="InterPro" id="IPR025325">
    <property type="entry name" value="DUF4231"/>
</dbReference>
<dbReference type="Proteomes" id="UP000323819">
    <property type="component" value="Unassembled WGS sequence"/>
</dbReference>
<accession>A0ABD7SGV5</accession>
<proteinExistence type="predicted"/>
<comment type="caution">
    <text evidence="2">The sequence shown here is derived from an EMBL/GenBank/DDBJ whole genome shotgun (WGS) entry which is preliminary data.</text>
</comment>